<evidence type="ECO:0000313" key="2">
    <source>
        <dbReference type="EMBL" id="PSL06706.1"/>
    </source>
</evidence>
<sequence length="70" mass="7733">MSAEEHDDLRRRDHANAWDASGLIVSGIAVWGGVGWLVSEWLDNTIFVMLGLLVGMGAALYLVWVRYGKS</sequence>
<dbReference type="EMBL" id="PYGE01000002">
    <property type="protein sequence ID" value="PSL06706.1"/>
    <property type="molecule type" value="Genomic_DNA"/>
</dbReference>
<organism evidence="2 3">
    <name type="scientific">Haloactinopolyspora alba</name>
    <dbReference type="NCBI Taxonomy" id="648780"/>
    <lineage>
        <taxon>Bacteria</taxon>
        <taxon>Bacillati</taxon>
        <taxon>Actinomycetota</taxon>
        <taxon>Actinomycetes</taxon>
        <taxon>Jiangellales</taxon>
        <taxon>Jiangellaceae</taxon>
        <taxon>Haloactinopolyspora</taxon>
    </lineage>
</organism>
<keyword evidence="1" id="KW-0472">Membrane</keyword>
<dbReference type="Proteomes" id="UP000243528">
    <property type="component" value="Unassembled WGS sequence"/>
</dbReference>
<evidence type="ECO:0000313" key="3">
    <source>
        <dbReference type="Proteomes" id="UP000243528"/>
    </source>
</evidence>
<protein>
    <submittedName>
        <fullName evidence="2">Uncharacterized protein</fullName>
    </submittedName>
</protein>
<feature type="transmembrane region" description="Helical" evidence="1">
    <location>
        <begin position="20"/>
        <end position="39"/>
    </location>
</feature>
<evidence type="ECO:0000256" key="1">
    <source>
        <dbReference type="SAM" id="Phobius"/>
    </source>
</evidence>
<feature type="transmembrane region" description="Helical" evidence="1">
    <location>
        <begin position="45"/>
        <end position="64"/>
    </location>
</feature>
<keyword evidence="1" id="KW-0812">Transmembrane</keyword>
<keyword evidence="1" id="KW-1133">Transmembrane helix</keyword>
<gene>
    <name evidence="2" type="ORF">CLV30_10292</name>
</gene>
<dbReference type="RefSeq" id="WP_205740466.1">
    <property type="nucleotide sequence ID" value="NZ_ML142898.1"/>
</dbReference>
<keyword evidence="3" id="KW-1185">Reference proteome</keyword>
<dbReference type="AlphaFoldDB" id="A0A2P8EB61"/>
<comment type="caution">
    <text evidence="2">The sequence shown here is derived from an EMBL/GenBank/DDBJ whole genome shotgun (WGS) entry which is preliminary data.</text>
</comment>
<accession>A0A2P8EB61</accession>
<proteinExistence type="predicted"/>
<reference evidence="2 3" key="1">
    <citation type="submission" date="2018-03" db="EMBL/GenBank/DDBJ databases">
        <title>Genomic Encyclopedia of Archaeal and Bacterial Type Strains, Phase II (KMG-II): from individual species to whole genera.</title>
        <authorList>
            <person name="Goeker M."/>
        </authorList>
    </citation>
    <scope>NUCLEOTIDE SEQUENCE [LARGE SCALE GENOMIC DNA]</scope>
    <source>
        <strain evidence="2 3">DSM 45211</strain>
    </source>
</reference>
<name>A0A2P8EB61_9ACTN</name>